<reference evidence="3" key="1">
    <citation type="journal article" date="2020" name="Nat. Commun.">
        <title>Large-scale genome sequencing of mycorrhizal fungi provides insights into the early evolution of symbiotic traits.</title>
        <authorList>
            <person name="Miyauchi S."/>
            <person name="Kiss E."/>
            <person name="Kuo A."/>
            <person name="Drula E."/>
            <person name="Kohler A."/>
            <person name="Sanchez-Garcia M."/>
            <person name="Morin E."/>
            <person name="Andreopoulos B."/>
            <person name="Barry K.W."/>
            <person name="Bonito G."/>
            <person name="Buee M."/>
            <person name="Carver A."/>
            <person name="Chen C."/>
            <person name="Cichocki N."/>
            <person name="Clum A."/>
            <person name="Culley D."/>
            <person name="Crous P.W."/>
            <person name="Fauchery L."/>
            <person name="Girlanda M."/>
            <person name="Hayes R.D."/>
            <person name="Keri Z."/>
            <person name="LaButti K."/>
            <person name="Lipzen A."/>
            <person name="Lombard V."/>
            <person name="Magnuson J."/>
            <person name="Maillard F."/>
            <person name="Murat C."/>
            <person name="Nolan M."/>
            <person name="Ohm R.A."/>
            <person name="Pangilinan J."/>
            <person name="Pereira M.F."/>
            <person name="Perotto S."/>
            <person name="Peter M."/>
            <person name="Pfister S."/>
            <person name="Riley R."/>
            <person name="Sitrit Y."/>
            <person name="Stielow J.B."/>
            <person name="Szollosi G."/>
            <person name="Zifcakova L."/>
            <person name="Stursova M."/>
            <person name="Spatafora J.W."/>
            <person name="Tedersoo L."/>
            <person name="Vaario L.M."/>
            <person name="Yamada A."/>
            <person name="Yan M."/>
            <person name="Wang P."/>
            <person name="Xu J."/>
            <person name="Bruns T."/>
            <person name="Baldrian P."/>
            <person name="Vilgalys R."/>
            <person name="Dunand C."/>
            <person name="Henrissat B."/>
            <person name="Grigoriev I.V."/>
            <person name="Hibbett D."/>
            <person name="Nagy L.G."/>
            <person name="Martin F.M."/>
        </authorList>
    </citation>
    <scope>NUCLEOTIDE SEQUENCE</scope>
    <source>
        <strain evidence="3">UH-Tt-Lm1</strain>
    </source>
</reference>
<organism evidence="3 4">
    <name type="scientific">Thelephora terrestris</name>
    <dbReference type="NCBI Taxonomy" id="56493"/>
    <lineage>
        <taxon>Eukaryota</taxon>
        <taxon>Fungi</taxon>
        <taxon>Dikarya</taxon>
        <taxon>Basidiomycota</taxon>
        <taxon>Agaricomycotina</taxon>
        <taxon>Agaricomycetes</taxon>
        <taxon>Thelephorales</taxon>
        <taxon>Thelephoraceae</taxon>
        <taxon>Thelephora</taxon>
    </lineage>
</organism>
<feature type="transmembrane region" description="Helical" evidence="1">
    <location>
        <begin position="12"/>
        <end position="29"/>
    </location>
</feature>
<keyword evidence="1" id="KW-0812">Transmembrane</keyword>
<accession>A0A9P6L4J0</accession>
<sequence length="244" mass="27661">MASPGDPDPLDALLFACVTLLVYDYMLTFQLEVELVWKRQWGLGTVLFVFNRYSPFIESIISLSIRFFFLSPQMCEKLTAILTWFIVLGLLTSEFILMLRTYAIWDRSRRALYILFSTGTLLSVLGIVSTEMELRSIKWEHAPGGKGCHISEAGTIIFPAYISLLICETTIAVMTAMKASSHLRRSHSDFVVVLYRDGFLFYLYCIGISLLNIVLTATGPRLVNWLVTYVDVALWYGQLAPKPS</sequence>
<keyword evidence="1" id="KW-0472">Membrane</keyword>
<dbReference type="OrthoDB" id="3350812at2759"/>
<proteinExistence type="predicted"/>
<evidence type="ECO:0000313" key="3">
    <source>
        <dbReference type="EMBL" id="KAF9782428.1"/>
    </source>
</evidence>
<feature type="transmembrane region" description="Helical" evidence="1">
    <location>
        <begin position="198"/>
        <end position="217"/>
    </location>
</feature>
<feature type="domain" description="DUF6533" evidence="2">
    <location>
        <begin position="14"/>
        <end position="57"/>
    </location>
</feature>
<comment type="caution">
    <text evidence="3">The sequence shown here is derived from an EMBL/GenBank/DDBJ whole genome shotgun (WGS) entry which is preliminary data.</text>
</comment>
<feature type="transmembrane region" description="Helical" evidence="1">
    <location>
        <begin position="81"/>
        <end position="99"/>
    </location>
</feature>
<evidence type="ECO:0000259" key="2">
    <source>
        <dbReference type="Pfam" id="PF20151"/>
    </source>
</evidence>
<feature type="transmembrane region" description="Helical" evidence="1">
    <location>
        <begin position="156"/>
        <end position="177"/>
    </location>
</feature>
<gene>
    <name evidence="3" type="ORF">BJ322DRAFT_1111291</name>
</gene>
<feature type="transmembrane region" description="Helical" evidence="1">
    <location>
        <begin position="41"/>
        <end position="69"/>
    </location>
</feature>
<name>A0A9P6L4J0_9AGAM</name>
<protein>
    <recommendedName>
        <fullName evidence="2">DUF6533 domain-containing protein</fullName>
    </recommendedName>
</protein>
<keyword evidence="4" id="KW-1185">Reference proteome</keyword>
<evidence type="ECO:0000313" key="4">
    <source>
        <dbReference type="Proteomes" id="UP000736335"/>
    </source>
</evidence>
<dbReference type="InterPro" id="IPR045340">
    <property type="entry name" value="DUF6533"/>
</dbReference>
<reference evidence="3" key="2">
    <citation type="submission" date="2020-11" db="EMBL/GenBank/DDBJ databases">
        <authorList>
            <consortium name="DOE Joint Genome Institute"/>
            <person name="Kuo A."/>
            <person name="Miyauchi S."/>
            <person name="Kiss E."/>
            <person name="Drula E."/>
            <person name="Kohler A."/>
            <person name="Sanchez-Garcia M."/>
            <person name="Andreopoulos B."/>
            <person name="Barry K.W."/>
            <person name="Bonito G."/>
            <person name="Buee M."/>
            <person name="Carver A."/>
            <person name="Chen C."/>
            <person name="Cichocki N."/>
            <person name="Clum A."/>
            <person name="Culley D."/>
            <person name="Crous P.W."/>
            <person name="Fauchery L."/>
            <person name="Girlanda M."/>
            <person name="Hayes R."/>
            <person name="Keri Z."/>
            <person name="Labutti K."/>
            <person name="Lipzen A."/>
            <person name="Lombard V."/>
            <person name="Magnuson J."/>
            <person name="Maillard F."/>
            <person name="Morin E."/>
            <person name="Murat C."/>
            <person name="Nolan M."/>
            <person name="Ohm R."/>
            <person name="Pangilinan J."/>
            <person name="Pereira M."/>
            <person name="Perotto S."/>
            <person name="Peter M."/>
            <person name="Riley R."/>
            <person name="Sitrit Y."/>
            <person name="Stielow B."/>
            <person name="Szollosi G."/>
            <person name="Zifcakova L."/>
            <person name="Stursova M."/>
            <person name="Spatafora J.W."/>
            <person name="Tedersoo L."/>
            <person name="Vaario L.-M."/>
            <person name="Yamada A."/>
            <person name="Yan M."/>
            <person name="Wang P."/>
            <person name="Xu J."/>
            <person name="Bruns T."/>
            <person name="Baldrian P."/>
            <person name="Vilgalys R."/>
            <person name="Henrissat B."/>
            <person name="Grigoriev I.V."/>
            <person name="Hibbett D."/>
            <person name="Nagy L.G."/>
            <person name="Martin F.M."/>
        </authorList>
    </citation>
    <scope>NUCLEOTIDE SEQUENCE</scope>
    <source>
        <strain evidence="3">UH-Tt-Lm1</strain>
    </source>
</reference>
<feature type="transmembrane region" description="Helical" evidence="1">
    <location>
        <begin position="111"/>
        <end position="129"/>
    </location>
</feature>
<evidence type="ECO:0000256" key="1">
    <source>
        <dbReference type="SAM" id="Phobius"/>
    </source>
</evidence>
<dbReference type="AlphaFoldDB" id="A0A9P6L4J0"/>
<dbReference type="EMBL" id="WIUZ02000012">
    <property type="protein sequence ID" value="KAF9782428.1"/>
    <property type="molecule type" value="Genomic_DNA"/>
</dbReference>
<dbReference type="Proteomes" id="UP000736335">
    <property type="component" value="Unassembled WGS sequence"/>
</dbReference>
<dbReference type="Pfam" id="PF20151">
    <property type="entry name" value="DUF6533"/>
    <property type="match status" value="1"/>
</dbReference>
<keyword evidence="1" id="KW-1133">Transmembrane helix</keyword>